<keyword evidence="2" id="KW-0472">Membrane</keyword>
<dbReference type="SUPFAM" id="SSF81901">
    <property type="entry name" value="HCP-like"/>
    <property type="match status" value="1"/>
</dbReference>
<sequence>MTDAIQHVTALDDRLRQLENYLGKQQQIKTWRQTLEPPDAAWWWKPLHPSDRWDWLWSALTLVALTGNLALVTDLAPRFLTGGPSLFGSLGAIVPAVLTLLGGSSLTDAGRQLLERGLERLGLAEHWWHEVKCGSSWLVLLLLVGFKSQLPLLAEWYTDQGRAAWKARNLTTAQEQLERALALAEDQPEAQFYLGRVYDDFQQKERAIVEYEKAWQAGYLPASNNLAVLYMEDAEIPRLGVNNQGQVIVEPVDYEAVVRLLQTALEDPSLSQEEPELEYALRKNLGQIRINQERYAEAEVQLQRAIDLQVSNPDMTRRSSAYCLLAELRERLEQPAREAWNFCLQNFNASEPKADEWAYKAGKRLAEEIRKTDPPTSSLSPTPTPTVPAPPLPYPSPAPFRPASLRPAAPVIPATPLAPSPPPPPQRQVLLL</sequence>
<evidence type="ECO:0008006" key="5">
    <source>
        <dbReference type="Google" id="ProtNLM"/>
    </source>
</evidence>
<feature type="transmembrane region" description="Helical" evidence="2">
    <location>
        <begin position="55"/>
        <end position="73"/>
    </location>
</feature>
<name>A0A0M2PZF4_PROHO</name>
<dbReference type="Pfam" id="PF13432">
    <property type="entry name" value="TPR_16"/>
    <property type="match status" value="1"/>
</dbReference>
<dbReference type="Gene3D" id="1.25.40.10">
    <property type="entry name" value="Tetratricopeptide repeat domain"/>
    <property type="match status" value="2"/>
</dbReference>
<proteinExistence type="predicted"/>
<reference evidence="3" key="1">
    <citation type="submission" date="2012-04" db="EMBL/GenBank/DDBJ databases">
        <authorList>
            <person name="Borisov I.G."/>
            <person name="Ivanikova N.V."/>
            <person name="Pinevich A.V."/>
        </authorList>
    </citation>
    <scope>NUCLEOTIDE SEQUENCE</scope>
    <source>
        <strain evidence="3">CALU 1027</strain>
    </source>
</reference>
<feature type="compositionally biased region" description="Pro residues" evidence="1">
    <location>
        <begin position="382"/>
        <end position="400"/>
    </location>
</feature>
<gene>
    <name evidence="3" type="ORF">PROH_12505</name>
</gene>
<feature type="region of interest" description="Disordered" evidence="1">
    <location>
        <begin position="370"/>
        <end position="432"/>
    </location>
</feature>
<dbReference type="AlphaFoldDB" id="A0A0M2PZF4"/>
<organism evidence="3 4">
    <name type="scientific">Prochlorothrix hollandica PCC 9006 = CALU 1027</name>
    <dbReference type="NCBI Taxonomy" id="317619"/>
    <lineage>
        <taxon>Bacteria</taxon>
        <taxon>Bacillati</taxon>
        <taxon>Cyanobacteriota</taxon>
        <taxon>Cyanophyceae</taxon>
        <taxon>Prochlorotrichales</taxon>
        <taxon>Prochlorotrichaceae</taxon>
        <taxon>Prochlorothrix</taxon>
    </lineage>
</organism>
<evidence type="ECO:0000313" key="4">
    <source>
        <dbReference type="Proteomes" id="UP000034681"/>
    </source>
</evidence>
<protein>
    <recommendedName>
        <fullName evidence="5">Tetratricopeptide repeat protein</fullName>
    </recommendedName>
</protein>
<evidence type="ECO:0000313" key="3">
    <source>
        <dbReference type="EMBL" id="KKJ00443.1"/>
    </source>
</evidence>
<dbReference type="EMBL" id="AJTX02000004">
    <property type="protein sequence ID" value="KKJ00443.1"/>
    <property type="molecule type" value="Genomic_DNA"/>
</dbReference>
<keyword evidence="2" id="KW-0812">Transmembrane</keyword>
<accession>A0A0M2PZF4</accession>
<feature type="transmembrane region" description="Helical" evidence="2">
    <location>
        <begin position="85"/>
        <end position="107"/>
    </location>
</feature>
<evidence type="ECO:0000256" key="2">
    <source>
        <dbReference type="SAM" id="Phobius"/>
    </source>
</evidence>
<dbReference type="Proteomes" id="UP000034681">
    <property type="component" value="Unassembled WGS sequence"/>
</dbReference>
<keyword evidence="2" id="KW-1133">Transmembrane helix</keyword>
<dbReference type="InterPro" id="IPR019734">
    <property type="entry name" value="TPR_rpt"/>
</dbReference>
<comment type="caution">
    <text evidence="3">The sequence shown here is derived from an EMBL/GenBank/DDBJ whole genome shotgun (WGS) entry which is preliminary data.</text>
</comment>
<keyword evidence="4" id="KW-1185">Reference proteome</keyword>
<evidence type="ECO:0000256" key="1">
    <source>
        <dbReference type="SAM" id="MobiDB-lite"/>
    </source>
</evidence>
<feature type="compositionally biased region" description="Pro residues" evidence="1">
    <location>
        <begin position="416"/>
        <end position="426"/>
    </location>
</feature>
<dbReference type="InterPro" id="IPR011990">
    <property type="entry name" value="TPR-like_helical_dom_sf"/>
</dbReference>
<dbReference type="SMART" id="SM00028">
    <property type="entry name" value="TPR"/>
    <property type="match status" value="2"/>
</dbReference>
<dbReference type="eggNOG" id="COG0457">
    <property type="taxonomic scope" value="Bacteria"/>
</dbReference>
<dbReference type="STRING" id="317619.GCA_000332315_01291"/>